<accession>A0A497YM20</accession>
<protein>
    <submittedName>
        <fullName evidence="2">Uncharacterized protein</fullName>
    </submittedName>
</protein>
<evidence type="ECO:0000313" key="3">
    <source>
        <dbReference type="Proteomes" id="UP000280791"/>
    </source>
</evidence>
<evidence type="ECO:0000256" key="1">
    <source>
        <dbReference type="SAM" id="Phobius"/>
    </source>
</evidence>
<gene>
    <name evidence="2" type="ORF">DFR62_0972</name>
</gene>
<dbReference type="Proteomes" id="UP000280791">
    <property type="component" value="Unassembled WGS sequence"/>
</dbReference>
<feature type="transmembrane region" description="Helical" evidence="1">
    <location>
        <begin position="15"/>
        <end position="34"/>
    </location>
</feature>
<dbReference type="EMBL" id="RCCP01000001">
    <property type="protein sequence ID" value="RLJ90820.1"/>
    <property type="molecule type" value="Genomic_DNA"/>
</dbReference>
<dbReference type="AlphaFoldDB" id="A0A497YM20"/>
<sequence length="35" mass="3938">MNNFEKVLEMQWGDLALGVTGSAVVMLALNYFMLM</sequence>
<evidence type="ECO:0000313" key="2">
    <source>
        <dbReference type="EMBL" id="RLJ90820.1"/>
    </source>
</evidence>
<organism evidence="2 3">
    <name type="scientific">Planococcus citreus</name>
    <dbReference type="NCBI Taxonomy" id="1373"/>
    <lineage>
        <taxon>Bacteria</taxon>
        <taxon>Bacillati</taxon>
        <taxon>Bacillota</taxon>
        <taxon>Bacilli</taxon>
        <taxon>Bacillales</taxon>
        <taxon>Caryophanaceae</taxon>
        <taxon>Planococcus</taxon>
    </lineage>
</organism>
<comment type="caution">
    <text evidence="2">The sequence shown here is derived from an EMBL/GenBank/DDBJ whole genome shotgun (WGS) entry which is preliminary data.</text>
</comment>
<name>A0A497YM20_9BACL</name>
<keyword evidence="3" id="KW-1185">Reference proteome</keyword>
<keyword evidence="1" id="KW-0812">Transmembrane</keyword>
<reference evidence="2 3" key="1">
    <citation type="submission" date="2018-10" db="EMBL/GenBank/DDBJ databases">
        <title>Genomic Encyclopedia of Type Strains, Phase IV (KMG-IV): sequencing the most valuable type-strain genomes for metagenomic binning, comparative biology and taxonomic classification.</title>
        <authorList>
            <person name="Goeker M."/>
        </authorList>
    </citation>
    <scope>NUCLEOTIDE SEQUENCE [LARGE SCALE GENOMIC DNA]</scope>
    <source>
        <strain evidence="2 3">DSM 20549</strain>
    </source>
</reference>
<proteinExistence type="predicted"/>
<keyword evidence="1" id="KW-1133">Transmembrane helix</keyword>
<keyword evidence="1" id="KW-0472">Membrane</keyword>